<evidence type="ECO:0000313" key="3">
    <source>
        <dbReference type="EMBL" id="MCY1083769.1"/>
    </source>
</evidence>
<comment type="caution">
    <text evidence="3">The sequence shown here is derived from an EMBL/GenBank/DDBJ whole genome shotgun (WGS) entry which is preliminary data.</text>
</comment>
<feature type="chain" id="PRO_5046035928" description="Outer membrane efflux protein" evidence="2">
    <location>
        <begin position="24"/>
        <end position="313"/>
    </location>
</feature>
<evidence type="ECO:0000256" key="2">
    <source>
        <dbReference type="SAM" id="SignalP"/>
    </source>
</evidence>
<proteinExistence type="predicted"/>
<dbReference type="Proteomes" id="UP001207654">
    <property type="component" value="Unassembled WGS sequence"/>
</dbReference>
<feature type="signal peptide" evidence="2">
    <location>
        <begin position="1"/>
        <end position="23"/>
    </location>
</feature>
<accession>A0ABT4ASD6</accession>
<reference evidence="3 4" key="1">
    <citation type="submission" date="2022-11" db="EMBL/GenBank/DDBJ databases">
        <title>Minimal conservation of predation-associated metabolite biosynthetic gene clusters underscores biosynthetic potential of Myxococcota including descriptions for ten novel species: Archangium lansinium sp. nov., Myxococcus landrumus sp. nov., Nannocystis bai.</title>
        <authorList>
            <person name="Ahearne A."/>
            <person name="Stevens C."/>
            <person name="Phillips K."/>
        </authorList>
    </citation>
    <scope>NUCLEOTIDE SEQUENCE [LARGE SCALE GENOMIC DNA]</scope>
    <source>
        <strain evidence="3 4">MIWBW</strain>
    </source>
</reference>
<evidence type="ECO:0000313" key="4">
    <source>
        <dbReference type="Proteomes" id="UP001207654"/>
    </source>
</evidence>
<gene>
    <name evidence="3" type="ORF">OV287_55950</name>
</gene>
<keyword evidence="2" id="KW-0732">Signal</keyword>
<sequence>MKPSRLTLPLAAAVVLLAGSARAQFVDPGANALQLQILMENVRQTLSMGDQLAQLQQTVTTARENLALVRSVYAGVSEFTSYKPEDLLKEGRRAFLSANPELADALSLGQDLTRPLGEGGLRPALNVNLGVDAYGDAARRREAAGAGPAPAYDARAAWSVSREVQGLLDDASVQSSLARPLPVATAAEGLFQLDMARADAGLAELYMRRQASALSAQEAALAVFKESTTAAPGKAQQLAAQSGAMTAVGVARLQELEAKQLSLLELQRQEEATTRAAVQQERDAAWERLGSSMKESFRRAAPREVDFPTGGPR</sequence>
<evidence type="ECO:0008006" key="5">
    <source>
        <dbReference type="Google" id="ProtNLM"/>
    </source>
</evidence>
<dbReference type="RefSeq" id="WP_267542646.1">
    <property type="nucleotide sequence ID" value="NZ_JAPNKA010000002.1"/>
</dbReference>
<feature type="compositionally biased region" description="Basic and acidic residues" evidence="1">
    <location>
        <begin position="295"/>
        <end position="306"/>
    </location>
</feature>
<organism evidence="3 4">
    <name type="scientific">Archangium lansingense</name>
    <dbReference type="NCBI Taxonomy" id="2995310"/>
    <lineage>
        <taxon>Bacteria</taxon>
        <taxon>Pseudomonadati</taxon>
        <taxon>Myxococcota</taxon>
        <taxon>Myxococcia</taxon>
        <taxon>Myxococcales</taxon>
        <taxon>Cystobacterineae</taxon>
        <taxon>Archangiaceae</taxon>
        <taxon>Archangium</taxon>
    </lineage>
</organism>
<dbReference type="EMBL" id="JAPNKA010000002">
    <property type="protein sequence ID" value="MCY1083769.1"/>
    <property type="molecule type" value="Genomic_DNA"/>
</dbReference>
<protein>
    <recommendedName>
        <fullName evidence="5">Outer membrane efflux protein</fullName>
    </recommendedName>
</protein>
<name>A0ABT4ASD6_9BACT</name>
<evidence type="ECO:0000256" key="1">
    <source>
        <dbReference type="SAM" id="MobiDB-lite"/>
    </source>
</evidence>
<keyword evidence="4" id="KW-1185">Reference proteome</keyword>
<feature type="region of interest" description="Disordered" evidence="1">
    <location>
        <begin position="289"/>
        <end position="313"/>
    </location>
</feature>